<dbReference type="InterPro" id="IPR014729">
    <property type="entry name" value="Rossmann-like_a/b/a_fold"/>
</dbReference>
<dbReference type="Pfam" id="PF00582">
    <property type="entry name" value="Usp"/>
    <property type="match status" value="2"/>
</dbReference>
<keyword evidence="4" id="KW-1185">Reference proteome</keyword>
<dbReference type="Gene3D" id="3.40.50.620">
    <property type="entry name" value="HUPs"/>
    <property type="match status" value="2"/>
</dbReference>
<dbReference type="PRINTS" id="PR01438">
    <property type="entry name" value="UNVRSLSTRESS"/>
</dbReference>
<feature type="domain" description="UspA" evidence="2">
    <location>
        <begin position="11"/>
        <end position="148"/>
    </location>
</feature>
<dbReference type="RefSeq" id="WP_033360046.1">
    <property type="nucleotide sequence ID" value="NZ_CP073767.1"/>
</dbReference>
<proteinExistence type="inferred from homology"/>
<gene>
    <name evidence="3" type="ORF">Daura_18035</name>
</gene>
<dbReference type="InterPro" id="IPR006016">
    <property type="entry name" value="UspA"/>
</dbReference>
<dbReference type="KEGG" id="daur:Daura_18035"/>
<comment type="similarity">
    <text evidence="1">Belongs to the universal stress protein A family.</text>
</comment>
<dbReference type="PANTHER" id="PTHR31964">
    <property type="entry name" value="ADENINE NUCLEOTIDE ALPHA HYDROLASES-LIKE SUPERFAMILY PROTEIN"/>
    <property type="match status" value="1"/>
</dbReference>
<evidence type="ECO:0000259" key="2">
    <source>
        <dbReference type="Pfam" id="PF00582"/>
    </source>
</evidence>
<evidence type="ECO:0000313" key="3">
    <source>
        <dbReference type="EMBL" id="UWZ57898.1"/>
    </source>
</evidence>
<sequence>MTTSSIAATAVVVGVDGSADSLRAVRWAAADAARRHRPLHLLHAHGWPEFAYPPVGLALPVVTQTDTPQTAARLLADAVTHARDAGGDLEISAGSTSRLCVPALLAASRQASLVVVGSRGLGGFAALLVGSTGVELAAHASCPVVIVRGADRSGGANAGRVVVGVDGSHDADLAVAVAFEQAAFRSAGLTAVNACQWQVAGQRDGVAAPIYGEQDALAGARRALAESMAGWQEKYPQVDVRLDVVVGRAGGVLAEASTGAELLVVGARGNGGFTGLLLGSVSQAAVHHANCPVIVARPGPGTHPRKEGSS</sequence>
<dbReference type="AlphaFoldDB" id="A0A9Q9IRY1"/>
<accession>A0A9Q9IRY1</accession>
<dbReference type="Proteomes" id="UP001058003">
    <property type="component" value="Chromosome"/>
</dbReference>
<feature type="domain" description="UspA" evidence="2">
    <location>
        <begin position="160"/>
        <end position="297"/>
    </location>
</feature>
<dbReference type="SUPFAM" id="SSF52402">
    <property type="entry name" value="Adenine nucleotide alpha hydrolases-like"/>
    <property type="match status" value="2"/>
</dbReference>
<protein>
    <submittedName>
        <fullName evidence="3">Universal stress protein</fullName>
    </submittedName>
</protein>
<dbReference type="PANTHER" id="PTHR31964:SF113">
    <property type="entry name" value="USPA DOMAIN-CONTAINING PROTEIN"/>
    <property type="match status" value="1"/>
</dbReference>
<dbReference type="InterPro" id="IPR006015">
    <property type="entry name" value="Universal_stress_UspA"/>
</dbReference>
<dbReference type="OrthoDB" id="3174546at2"/>
<reference evidence="3" key="1">
    <citation type="submission" date="2021-04" db="EMBL/GenBank/DDBJ databases">
        <title>Dactylosporangium aurantiacum NRRL B-8018 full assembly.</title>
        <authorList>
            <person name="Hartkoorn R.C."/>
            <person name="Beaudoing E."/>
            <person name="Hot D."/>
        </authorList>
    </citation>
    <scope>NUCLEOTIDE SEQUENCE</scope>
    <source>
        <strain evidence="3">NRRL B-8018</strain>
    </source>
</reference>
<evidence type="ECO:0000313" key="4">
    <source>
        <dbReference type="Proteomes" id="UP001058003"/>
    </source>
</evidence>
<organism evidence="3 4">
    <name type="scientific">Dactylosporangium aurantiacum</name>
    <dbReference type="NCBI Taxonomy" id="35754"/>
    <lineage>
        <taxon>Bacteria</taxon>
        <taxon>Bacillati</taxon>
        <taxon>Actinomycetota</taxon>
        <taxon>Actinomycetes</taxon>
        <taxon>Micromonosporales</taxon>
        <taxon>Micromonosporaceae</taxon>
        <taxon>Dactylosporangium</taxon>
    </lineage>
</organism>
<evidence type="ECO:0000256" key="1">
    <source>
        <dbReference type="ARBA" id="ARBA00008791"/>
    </source>
</evidence>
<name>A0A9Q9IRY1_9ACTN</name>
<dbReference type="EMBL" id="CP073767">
    <property type="protein sequence ID" value="UWZ57898.1"/>
    <property type="molecule type" value="Genomic_DNA"/>
</dbReference>